<dbReference type="STRING" id="571913.VV02_14225"/>
<keyword evidence="3 5" id="KW-1133">Transmembrane helix</keyword>
<evidence type="ECO:0000256" key="2">
    <source>
        <dbReference type="ARBA" id="ARBA00022692"/>
    </source>
</evidence>
<accession>A0A0K1JJK7</accession>
<gene>
    <name evidence="7" type="ORF">VV02_14225</name>
</gene>
<feature type="transmembrane region" description="Helical" evidence="5">
    <location>
        <begin position="62"/>
        <end position="83"/>
    </location>
</feature>
<dbReference type="PATRIC" id="fig|571913.6.peg.2890"/>
<dbReference type="Proteomes" id="UP000066480">
    <property type="component" value="Chromosome"/>
</dbReference>
<keyword evidence="8" id="KW-1185">Reference proteome</keyword>
<keyword evidence="2 5" id="KW-0812">Transmembrane</keyword>
<evidence type="ECO:0000256" key="4">
    <source>
        <dbReference type="ARBA" id="ARBA00023136"/>
    </source>
</evidence>
<feature type="domain" description="Methylamine utilisation protein MauE" evidence="6">
    <location>
        <begin position="20"/>
        <end position="152"/>
    </location>
</feature>
<dbReference type="InterPro" id="IPR009908">
    <property type="entry name" value="Methylamine_util_MauE"/>
</dbReference>
<dbReference type="UniPathway" id="UPA00895"/>
<reference evidence="7 8" key="1">
    <citation type="submission" date="2015-03" db="EMBL/GenBank/DDBJ databases">
        <title>Luteipulveratus halotolerans sp. nov., a novel actinobacterium (Dermacoccaceae) from Sarawak, Malaysia.</title>
        <authorList>
            <person name="Juboi H."/>
            <person name="Basik A."/>
            <person name="Shamsul S.S."/>
            <person name="Arnold P."/>
            <person name="Schmitt E.K."/>
            <person name="Sanglier J.-J."/>
            <person name="Yeo T."/>
        </authorList>
    </citation>
    <scope>NUCLEOTIDE SEQUENCE [LARGE SCALE GENOMIC DNA]</scope>
    <source>
        <strain evidence="7 8">MN07-A0370</strain>
    </source>
</reference>
<sequence length="167" mass="17607">MTSSVRALQGTSDRSLAVKDWIGLVARLLLGGVLVAAGLLKITHLGSSRTATRAYDLMPVDLANFVGTLLPMLEIVLGLLLLAGLLTRGTAVLGGLLMLAFIGGIASAWARGLTIDCGCFGGGGSVDENQTKYLQEILRDTGLALCAVWLVVRPRSRWSLDGRLWGS</sequence>
<evidence type="ECO:0000256" key="5">
    <source>
        <dbReference type="SAM" id="Phobius"/>
    </source>
</evidence>
<dbReference type="RefSeq" id="WP_052592423.1">
    <property type="nucleotide sequence ID" value="NZ_CP011112.1"/>
</dbReference>
<protein>
    <submittedName>
        <fullName evidence="7">DoxX family protein</fullName>
    </submittedName>
</protein>
<evidence type="ECO:0000256" key="3">
    <source>
        <dbReference type="ARBA" id="ARBA00022989"/>
    </source>
</evidence>
<evidence type="ECO:0000313" key="7">
    <source>
        <dbReference type="EMBL" id="AKU16755.1"/>
    </source>
</evidence>
<evidence type="ECO:0000313" key="8">
    <source>
        <dbReference type="Proteomes" id="UP000066480"/>
    </source>
</evidence>
<feature type="transmembrane region" description="Helical" evidence="5">
    <location>
        <begin position="21"/>
        <end position="42"/>
    </location>
</feature>
<organism evidence="7 8">
    <name type="scientific">Luteipulveratus mongoliensis</name>
    <dbReference type="NCBI Taxonomy" id="571913"/>
    <lineage>
        <taxon>Bacteria</taxon>
        <taxon>Bacillati</taxon>
        <taxon>Actinomycetota</taxon>
        <taxon>Actinomycetes</taxon>
        <taxon>Micrococcales</taxon>
        <taxon>Dermacoccaceae</taxon>
        <taxon>Luteipulveratus</taxon>
    </lineage>
</organism>
<evidence type="ECO:0000259" key="6">
    <source>
        <dbReference type="Pfam" id="PF07291"/>
    </source>
</evidence>
<evidence type="ECO:0000256" key="1">
    <source>
        <dbReference type="ARBA" id="ARBA00004141"/>
    </source>
</evidence>
<dbReference type="EMBL" id="CP011112">
    <property type="protein sequence ID" value="AKU16755.1"/>
    <property type="molecule type" value="Genomic_DNA"/>
</dbReference>
<dbReference type="OrthoDB" id="5422529at2"/>
<dbReference type="AlphaFoldDB" id="A0A0K1JJK7"/>
<keyword evidence="4 5" id="KW-0472">Membrane</keyword>
<dbReference type="GO" id="GO:0016020">
    <property type="term" value="C:membrane"/>
    <property type="evidence" value="ECO:0007669"/>
    <property type="project" value="UniProtKB-SubCell"/>
</dbReference>
<feature type="transmembrane region" description="Helical" evidence="5">
    <location>
        <begin position="90"/>
        <end position="110"/>
    </location>
</feature>
<dbReference type="Pfam" id="PF07291">
    <property type="entry name" value="MauE"/>
    <property type="match status" value="1"/>
</dbReference>
<dbReference type="KEGG" id="lmoi:VV02_14225"/>
<comment type="subcellular location">
    <subcellularLocation>
        <location evidence="1">Membrane</location>
        <topology evidence="1">Multi-pass membrane protein</topology>
    </subcellularLocation>
</comment>
<dbReference type="GO" id="GO:0030416">
    <property type="term" value="P:methylamine metabolic process"/>
    <property type="evidence" value="ECO:0007669"/>
    <property type="project" value="InterPro"/>
</dbReference>
<proteinExistence type="predicted"/>
<name>A0A0K1JJK7_9MICO</name>